<gene>
    <name evidence="1" type="ORF">KIH39_01490</name>
</gene>
<protein>
    <submittedName>
        <fullName evidence="1">Uncharacterized protein</fullName>
    </submittedName>
</protein>
<accession>A0A8E6EYF3</accession>
<evidence type="ECO:0000313" key="1">
    <source>
        <dbReference type="EMBL" id="QVL32618.1"/>
    </source>
</evidence>
<reference evidence="1" key="1">
    <citation type="submission" date="2021-05" db="EMBL/GenBank/DDBJ databases">
        <title>Complete genome sequence of the cellulolytic planctomycete Telmatocola sphagniphila SP2T and characterization of the first cellulase from planctomycetes.</title>
        <authorList>
            <person name="Rakitin A.L."/>
            <person name="Beletsky A.V."/>
            <person name="Naumoff D.G."/>
            <person name="Kulichevskaya I.S."/>
            <person name="Mardanov A.V."/>
            <person name="Ravin N.V."/>
            <person name="Dedysh S.N."/>
        </authorList>
    </citation>
    <scope>NUCLEOTIDE SEQUENCE</scope>
    <source>
        <strain evidence="1">SP2T</strain>
    </source>
</reference>
<name>A0A8E6EYF3_9BACT</name>
<proteinExistence type="predicted"/>
<keyword evidence="2" id="KW-1185">Reference proteome</keyword>
<organism evidence="1 2">
    <name type="scientific">Telmatocola sphagniphila</name>
    <dbReference type="NCBI Taxonomy" id="1123043"/>
    <lineage>
        <taxon>Bacteria</taxon>
        <taxon>Pseudomonadati</taxon>
        <taxon>Planctomycetota</taxon>
        <taxon>Planctomycetia</taxon>
        <taxon>Gemmatales</taxon>
        <taxon>Gemmataceae</taxon>
    </lineage>
</organism>
<dbReference type="KEGG" id="tsph:KIH39_01490"/>
<dbReference type="AlphaFoldDB" id="A0A8E6EYF3"/>
<evidence type="ECO:0000313" key="2">
    <source>
        <dbReference type="Proteomes" id="UP000676194"/>
    </source>
</evidence>
<sequence>MVPAEERSAPNYDGFYLSINTMPLLQKYKLVETGHGHNVEPVVSPDHGGIA</sequence>
<dbReference type="Proteomes" id="UP000676194">
    <property type="component" value="Chromosome"/>
</dbReference>
<dbReference type="RefSeq" id="WP_213497510.1">
    <property type="nucleotide sequence ID" value="NZ_CP074694.1"/>
</dbReference>
<dbReference type="EMBL" id="CP074694">
    <property type="protein sequence ID" value="QVL32618.1"/>
    <property type="molecule type" value="Genomic_DNA"/>
</dbReference>